<keyword evidence="1 2" id="KW-0238">DNA-binding</keyword>
<dbReference type="GO" id="GO:0006310">
    <property type="term" value="P:DNA recombination"/>
    <property type="evidence" value="ECO:0007669"/>
    <property type="project" value="UniProtKB-UniRule"/>
</dbReference>
<dbReference type="NCBIfam" id="TIGR00621">
    <property type="entry name" value="ssb"/>
    <property type="match status" value="1"/>
</dbReference>
<dbReference type="GO" id="GO:0006260">
    <property type="term" value="P:DNA replication"/>
    <property type="evidence" value="ECO:0007669"/>
    <property type="project" value="UniProtKB-UniRule"/>
</dbReference>
<dbReference type="GO" id="GO:0006281">
    <property type="term" value="P:DNA repair"/>
    <property type="evidence" value="ECO:0007669"/>
    <property type="project" value="UniProtKB-UniRule"/>
</dbReference>
<dbReference type="CDD" id="cd04496">
    <property type="entry name" value="SSB_OBF"/>
    <property type="match status" value="1"/>
</dbReference>
<dbReference type="InterPro" id="IPR011344">
    <property type="entry name" value="ssDNA-bd"/>
</dbReference>
<sequence length="167" mass="18071">MYNKVILAGNLTRDVEVRYTPSGSAIGSTAIATSRKFKSATGEQKEEVLFIDLTFFGRTAEIANQYLRKGSKVLVDGRLKLDQWTAQDGSKRSKHSVTVENLQMLGSRDENSAMGGNTYGGQPQGEPNYGAPAQESYSQPAPSAPQSAPEPASNIPEIDISEDEIPF</sequence>
<accession>A0A7M1S298</accession>
<gene>
    <name evidence="5" type="ORF">IMZ28_08895</name>
</gene>
<evidence type="ECO:0000256" key="2">
    <source>
        <dbReference type="HAMAP-Rule" id="MF_00984"/>
    </source>
</evidence>
<reference evidence="5 6" key="1">
    <citation type="submission" date="2020-10" db="EMBL/GenBank/DDBJ databases">
        <title>The genome of sulfurovum sp.</title>
        <authorList>
            <person name="Xie S."/>
            <person name="Shao Z."/>
            <person name="Jiang L."/>
        </authorList>
    </citation>
    <scope>NUCLEOTIDE SEQUENCE [LARGE SCALE GENOMIC DNA]</scope>
    <source>
        <strain evidence="5 6">ST-419</strain>
    </source>
</reference>
<dbReference type="PIRSF" id="PIRSF002070">
    <property type="entry name" value="SSB"/>
    <property type="match status" value="1"/>
</dbReference>
<feature type="compositionally biased region" description="Low complexity" evidence="4">
    <location>
        <begin position="131"/>
        <end position="158"/>
    </location>
</feature>
<organism evidence="5 6">
    <name type="scientific">Sulfurovum indicum</name>
    <dbReference type="NCBI Taxonomy" id="2779528"/>
    <lineage>
        <taxon>Bacteria</taxon>
        <taxon>Pseudomonadati</taxon>
        <taxon>Campylobacterota</taxon>
        <taxon>Epsilonproteobacteria</taxon>
        <taxon>Campylobacterales</taxon>
        <taxon>Sulfurovaceae</taxon>
        <taxon>Sulfurovum</taxon>
    </lineage>
</organism>
<feature type="region of interest" description="Disordered" evidence="4">
    <location>
        <begin position="86"/>
        <end position="167"/>
    </location>
</feature>
<evidence type="ECO:0000256" key="3">
    <source>
        <dbReference type="PIRNR" id="PIRNR002070"/>
    </source>
</evidence>
<dbReference type="SUPFAM" id="SSF50249">
    <property type="entry name" value="Nucleic acid-binding proteins"/>
    <property type="match status" value="1"/>
</dbReference>
<proteinExistence type="inferred from homology"/>
<dbReference type="GO" id="GO:0009295">
    <property type="term" value="C:nucleoid"/>
    <property type="evidence" value="ECO:0007669"/>
    <property type="project" value="TreeGrafter"/>
</dbReference>
<comment type="subunit">
    <text evidence="2">Homotetramer.</text>
</comment>
<dbReference type="RefSeq" id="WP_197548246.1">
    <property type="nucleotide sequence ID" value="NZ_CP063164.1"/>
</dbReference>
<keyword evidence="2" id="KW-0233">DNA recombination</keyword>
<comment type="function">
    <text evidence="2">Plays an important role in DNA replication, recombination and repair. Binds to ssDNA and to an array of partner proteins to recruit them to their sites of action during DNA metabolism.</text>
</comment>
<dbReference type="PANTHER" id="PTHR10302:SF27">
    <property type="entry name" value="SINGLE-STRANDED DNA-BINDING PROTEIN"/>
    <property type="match status" value="1"/>
</dbReference>
<dbReference type="EMBL" id="CP063164">
    <property type="protein sequence ID" value="QOR61547.1"/>
    <property type="molecule type" value="Genomic_DNA"/>
</dbReference>
<feature type="short sequence motif" description="Important for interaction with partner proteins" evidence="2">
    <location>
        <begin position="162"/>
        <end position="167"/>
    </location>
</feature>
<evidence type="ECO:0000256" key="1">
    <source>
        <dbReference type="ARBA" id="ARBA00023125"/>
    </source>
</evidence>
<keyword evidence="2" id="KW-0235">DNA replication</keyword>
<dbReference type="InterPro" id="IPR000424">
    <property type="entry name" value="Primosome_PriB/ssb"/>
</dbReference>
<evidence type="ECO:0000256" key="4">
    <source>
        <dbReference type="SAM" id="MobiDB-lite"/>
    </source>
</evidence>
<dbReference type="PROSITE" id="PS50935">
    <property type="entry name" value="SSB"/>
    <property type="match status" value="1"/>
</dbReference>
<protein>
    <recommendedName>
        <fullName evidence="2 3">Single-stranded DNA-binding protein</fullName>
        <shortName evidence="2">SSB</shortName>
    </recommendedName>
</protein>
<evidence type="ECO:0000313" key="5">
    <source>
        <dbReference type="EMBL" id="QOR61547.1"/>
    </source>
</evidence>
<dbReference type="NCBIfam" id="NF006297">
    <property type="entry name" value="PRK08486.1"/>
    <property type="match status" value="1"/>
</dbReference>
<dbReference type="GO" id="GO:0003697">
    <property type="term" value="F:single-stranded DNA binding"/>
    <property type="evidence" value="ECO:0007669"/>
    <property type="project" value="UniProtKB-UniRule"/>
</dbReference>
<dbReference type="Pfam" id="PF00436">
    <property type="entry name" value="SSB"/>
    <property type="match status" value="1"/>
</dbReference>
<dbReference type="Proteomes" id="UP000595074">
    <property type="component" value="Chromosome"/>
</dbReference>
<comment type="caution">
    <text evidence="2">Lacks conserved residue(s) required for the propagation of feature annotation.</text>
</comment>
<dbReference type="PANTHER" id="PTHR10302">
    <property type="entry name" value="SINGLE-STRANDED DNA-BINDING PROTEIN"/>
    <property type="match status" value="1"/>
</dbReference>
<dbReference type="InterPro" id="IPR012340">
    <property type="entry name" value="NA-bd_OB-fold"/>
</dbReference>
<name>A0A7M1S298_9BACT</name>
<evidence type="ECO:0000313" key="6">
    <source>
        <dbReference type="Proteomes" id="UP000595074"/>
    </source>
</evidence>
<keyword evidence="2" id="KW-0234">DNA repair</keyword>
<dbReference type="KEGG" id="sinu:IMZ28_08895"/>
<keyword evidence="2" id="KW-0227">DNA damage</keyword>
<keyword evidence="6" id="KW-1185">Reference proteome</keyword>
<dbReference type="Gene3D" id="2.40.50.140">
    <property type="entry name" value="Nucleic acid-binding proteins"/>
    <property type="match status" value="1"/>
</dbReference>
<dbReference type="HAMAP" id="MF_00984">
    <property type="entry name" value="SSB"/>
    <property type="match status" value="1"/>
</dbReference>
<dbReference type="AlphaFoldDB" id="A0A7M1S298"/>